<dbReference type="PANTHER" id="PTHR33710:SF64">
    <property type="entry name" value="ENDONUCLEASE_EXONUCLEASE_PHOSPHATASE DOMAIN-CONTAINING PROTEIN"/>
    <property type="match status" value="1"/>
</dbReference>
<gene>
    <name evidence="2" type="ORF">QJS10_CPA01g02057</name>
</gene>
<sequence>METNSKPNRGERSPRAKGGLETFGRTYPLVEDCPSPMVDMVGGTTSVPMKLSKGEATDSREAVKVNKGNPTSSTVGDLGTLPLLHQQPQLSPQNRIRTVRLITQQSRSYRLTSKQSSLFTENTDVKQKTDEKCLPQLEGDLVIDLSPFVRANGEAKRASVEDTALINCALSFTGKENQVIKVATTSAPRNIGGARTNKQANSSKKSVASPNKGKGQHKEVARIMCRLDRILVNSHFVNVFPHSVVNYLAPGISDHSPLKVVFVPVFPTGPKPFKCIEMWETRPSFKVTVEAVWNSEVKDSPLYRLVKKLSVTKLALKQWNKDCFELVQHKLQKTRDDLSAV</sequence>
<protein>
    <submittedName>
        <fullName evidence="2">Uncharacterized protein</fullName>
    </submittedName>
</protein>
<proteinExistence type="predicted"/>
<feature type="region of interest" description="Disordered" evidence="1">
    <location>
        <begin position="1"/>
        <end position="23"/>
    </location>
</feature>
<reference evidence="2" key="2">
    <citation type="submission" date="2023-06" db="EMBL/GenBank/DDBJ databases">
        <authorList>
            <person name="Ma L."/>
            <person name="Liu K.-W."/>
            <person name="Li Z."/>
            <person name="Hsiao Y.-Y."/>
            <person name="Qi Y."/>
            <person name="Fu T."/>
            <person name="Tang G."/>
            <person name="Zhang D."/>
            <person name="Sun W.-H."/>
            <person name="Liu D.-K."/>
            <person name="Li Y."/>
            <person name="Chen G.-Z."/>
            <person name="Liu X.-D."/>
            <person name="Liao X.-Y."/>
            <person name="Jiang Y.-T."/>
            <person name="Yu X."/>
            <person name="Hao Y."/>
            <person name="Huang J."/>
            <person name="Zhao X.-W."/>
            <person name="Ke S."/>
            <person name="Chen Y.-Y."/>
            <person name="Wu W.-L."/>
            <person name="Hsu J.-L."/>
            <person name="Lin Y.-F."/>
            <person name="Huang M.-D."/>
            <person name="Li C.-Y."/>
            <person name="Huang L."/>
            <person name="Wang Z.-W."/>
            <person name="Zhao X."/>
            <person name="Zhong W.-Y."/>
            <person name="Peng D.-H."/>
            <person name="Ahmad S."/>
            <person name="Lan S."/>
            <person name="Zhang J.-S."/>
            <person name="Tsai W.-C."/>
            <person name="Van De Peer Y."/>
            <person name="Liu Z.-J."/>
        </authorList>
    </citation>
    <scope>NUCLEOTIDE SEQUENCE</scope>
    <source>
        <strain evidence="2">CP</strain>
        <tissue evidence="2">Leaves</tissue>
    </source>
</reference>
<organism evidence="2 3">
    <name type="scientific">Acorus calamus</name>
    <name type="common">Sweet flag</name>
    <dbReference type="NCBI Taxonomy" id="4465"/>
    <lineage>
        <taxon>Eukaryota</taxon>
        <taxon>Viridiplantae</taxon>
        <taxon>Streptophyta</taxon>
        <taxon>Embryophyta</taxon>
        <taxon>Tracheophyta</taxon>
        <taxon>Spermatophyta</taxon>
        <taxon>Magnoliopsida</taxon>
        <taxon>Liliopsida</taxon>
        <taxon>Acoraceae</taxon>
        <taxon>Acorus</taxon>
    </lineage>
</organism>
<feature type="region of interest" description="Disordered" evidence="1">
    <location>
        <begin position="51"/>
        <end position="79"/>
    </location>
</feature>
<feature type="compositionally biased region" description="Basic and acidic residues" evidence="1">
    <location>
        <begin position="52"/>
        <end position="64"/>
    </location>
</feature>
<feature type="region of interest" description="Disordered" evidence="1">
    <location>
        <begin position="189"/>
        <end position="215"/>
    </location>
</feature>
<reference evidence="2" key="1">
    <citation type="journal article" date="2023" name="Nat. Commun.">
        <title>Diploid and tetraploid genomes of Acorus and the evolution of monocots.</title>
        <authorList>
            <person name="Ma L."/>
            <person name="Liu K.W."/>
            <person name="Li Z."/>
            <person name="Hsiao Y.Y."/>
            <person name="Qi Y."/>
            <person name="Fu T."/>
            <person name="Tang G.D."/>
            <person name="Zhang D."/>
            <person name="Sun W.H."/>
            <person name="Liu D.K."/>
            <person name="Li Y."/>
            <person name="Chen G.Z."/>
            <person name="Liu X.D."/>
            <person name="Liao X.Y."/>
            <person name="Jiang Y.T."/>
            <person name="Yu X."/>
            <person name="Hao Y."/>
            <person name="Huang J."/>
            <person name="Zhao X.W."/>
            <person name="Ke S."/>
            <person name="Chen Y.Y."/>
            <person name="Wu W.L."/>
            <person name="Hsu J.L."/>
            <person name="Lin Y.F."/>
            <person name="Huang M.D."/>
            <person name="Li C.Y."/>
            <person name="Huang L."/>
            <person name="Wang Z.W."/>
            <person name="Zhao X."/>
            <person name="Zhong W.Y."/>
            <person name="Peng D.H."/>
            <person name="Ahmad S."/>
            <person name="Lan S."/>
            <person name="Zhang J.S."/>
            <person name="Tsai W.C."/>
            <person name="Van de Peer Y."/>
            <person name="Liu Z.J."/>
        </authorList>
    </citation>
    <scope>NUCLEOTIDE SEQUENCE</scope>
    <source>
        <strain evidence="2">CP</strain>
    </source>
</reference>
<evidence type="ECO:0000313" key="3">
    <source>
        <dbReference type="Proteomes" id="UP001180020"/>
    </source>
</evidence>
<comment type="caution">
    <text evidence="2">The sequence shown here is derived from an EMBL/GenBank/DDBJ whole genome shotgun (WGS) entry which is preliminary data.</text>
</comment>
<name>A0AAV9FFU5_ACOCL</name>
<dbReference type="InterPro" id="IPR036691">
    <property type="entry name" value="Endo/exonu/phosph_ase_sf"/>
</dbReference>
<dbReference type="AlphaFoldDB" id="A0AAV9FFU5"/>
<evidence type="ECO:0000313" key="2">
    <source>
        <dbReference type="EMBL" id="KAK1324287.1"/>
    </source>
</evidence>
<dbReference type="SUPFAM" id="SSF56219">
    <property type="entry name" value="DNase I-like"/>
    <property type="match status" value="1"/>
</dbReference>
<keyword evidence="3" id="KW-1185">Reference proteome</keyword>
<evidence type="ECO:0000256" key="1">
    <source>
        <dbReference type="SAM" id="MobiDB-lite"/>
    </source>
</evidence>
<accession>A0AAV9FFU5</accession>
<dbReference type="Proteomes" id="UP001180020">
    <property type="component" value="Unassembled WGS sequence"/>
</dbReference>
<feature type="compositionally biased region" description="Polar residues" evidence="1">
    <location>
        <begin position="196"/>
        <end position="209"/>
    </location>
</feature>
<dbReference type="EMBL" id="JAUJYO010000001">
    <property type="protein sequence ID" value="KAK1324287.1"/>
    <property type="molecule type" value="Genomic_DNA"/>
</dbReference>
<dbReference type="PANTHER" id="PTHR33710">
    <property type="entry name" value="BNAC02G09200D PROTEIN"/>
    <property type="match status" value="1"/>
</dbReference>